<feature type="transmembrane region" description="Helical" evidence="1">
    <location>
        <begin position="152"/>
        <end position="185"/>
    </location>
</feature>
<evidence type="ECO:0000313" key="3">
    <source>
        <dbReference type="Proteomes" id="UP001434337"/>
    </source>
</evidence>
<protein>
    <submittedName>
        <fullName evidence="2">Prepilin peptidase</fullName>
        <ecNumber evidence="2">3.4.23.43</ecNumber>
    </submittedName>
</protein>
<name>A0ABZ3C5G6_9ACTN</name>
<dbReference type="GO" id="GO:0004190">
    <property type="term" value="F:aspartic-type endopeptidase activity"/>
    <property type="evidence" value="ECO:0007669"/>
    <property type="project" value="UniProtKB-EC"/>
</dbReference>
<dbReference type="PANTHER" id="PTHR30487:SF0">
    <property type="entry name" value="PREPILIN LEADER PEPTIDASE_N-METHYLTRANSFERASE-RELATED"/>
    <property type="match status" value="1"/>
</dbReference>
<keyword evidence="2" id="KW-0378">Hydrolase</keyword>
<proteinExistence type="predicted"/>
<dbReference type="Gene3D" id="1.20.120.1220">
    <property type="match status" value="1"/>
</dbReference>
<dbReference type="InterPro" id="IPR050882">
    <property type="entry name" value="Prepilin_peptidase/N-MTase"/>
</dbReference>
<sequence length="218" mass="22200">MPWPSLLTAVVTAAVTTAATPWVLRRLPRPPEAPDYPALATPRLLVAVGALTLVVTGLVTCLTPVAHWLAWASLAVVNVWAVVIDARTTWLPAALSRIGWGVAAVGVATAALVRGELGPVGAAALGAVTVGGFFHAVWAWTRQVGYGDVRLAATIGAVAALEGGVTLTAAAVLAGTCAGAVWGLAHRAGRHTGPFPYGPGLWSGPFLALVWWAVSGAL</sequence>
<feature type="transmembrane region" description="Helical" evidence="1">
    <location>
        <begin position="6"/>
        <end position="24"/>
    </location>
</feature>
<reference evidence="2 3" key="1">
    <citation type="journal article" date="2023" name="Environ Microbiome">
        <title>A coral-associated actinobacterium mitigates coral bleaching under heat stress.</title>
        <authorList>
            <person name="Li J."/>
            <person name="Zou Y."/>
            <person name="Li Q."/>
            <person name="Zhang J."/>
            <person name="Bourne D.G."/>
            <person name="Lyu Y."/>
            <person name="Liu C."/>
            <person name="Zhang S."/>
        </authorList>
    </citation>
    <scope>NUCLEOTIDE SEQUENCE [LARGE SCALE GENOMIC DNA]</scope>
    <source>
        <strain evidence="2 3">SCSIO 13291</strain>
    </source>
</reference>
<organism evidence="2 3">
    <name type="scientific">Propioniciclava soli</name>
    <dbReference type="NCBI Taxonomy" id="2775081"/>
    <lineage>
        <taxon>Bacteria</taxon>
        <taxon>Bacillati</taxon>
        <taxon>Actinomycetota</taxon>
        <taxon>Actinomycetes</taxon>
        <taxon>Propionibacteriales</taxon>
        <taxon>Propionibacteriaceae</taxon>
        <taxon>Propioniciclava</taxon>
    </lineage>
</organism>
<feature type="transmembrane region" description="Helical" evidence="1">
    <location>
        <begin position="44"/>
        <end position="70"/>
    </location>
</feature>
<gene>
    <name evidence="2" type="ORF">PCC79_12550</name>
</gene>
<dbReference type="RefSeq" id="WP_342372029.1">
    <property type="nucleotide sequence ID" value="NZ_CP115965.1"/>
</dbReference>
<dbReference type="EC" id="3.4.23.43" evidence="2"/>
<dbReference type="PANTHER" id="PTHR30487">
    <property type="entry name" value="TYPE 4 PREPILIN-LIKE PROTEINS LEADER PEPTIDE-PROCESSING ENZYME"/>
    <property type="match status" value="1"/>
</dbReference>
<dbReference type="EMBL" id="CP115965">
    <property type="protein sequence ID" value="WZW97723.1"/>
    <property type="molecule type" value="Genomic_DNA"/>
</dbReference>
<keyword evidence="3" id="KW-1185">Reference proteome</keyword>
<feature type="transmembrane region" description="Helical" evidence="1">
    <location>
        <begin position="90"/>
        <end position="113"/>
    </location>
</feature>
<feature type="transmembrane region" description="Helical" evidence="1">
    <location>
        <begin position="120"/>
        <end position="140"/>
    </location>
</feature>
<evidence type="ECO:0000313" key="2">
    <source>
        <dbReference type="EMBL" id="WZW97723.1"/>
    </source>
</evidence>
<dbReference type="Proteomes" id="UP001434337">
    <property type="component" value="Chromosome"/>
</dbReference>
<keyword evidence="1" id="KW-1133">Transmembrane helix</keyword>
<feature type="transmembrane region" description="Helical" evidence="1">
    <location>
        <begin position="197"/>
        <end position="214"/>
    </location>
</feature>
<evidence type="ECO:0000256" key="1">
    <source>
        <dbReference type="SAM" id="Phobius"/>
    </source>
</evidence>
<keyword evidence="1" id="KW-0812">Transmembrane</keyword>
<accession>A0ABZ3C5G6</accession>
<keyword evidence="1" id="KW-0472">Membrane</keyword>